<dbReference type="EMBL" id="LUGH01001416">
    <property type="protein sequence ID" value="OBZ81136.1"/>
    <property type="molecule type" value="Genomic_DNA"/>
</dbReference>
<evidence type="ECO:0000313" key="2">
    <source>
        <dbReference type="Proteomes" id="UP000093000"/>
    </source>
</evidence>
<reference evidence="1 2" key="1">
    <citation type="submission" date="2016-03" db="EMBL/GenBank/DDBJ databases">
        <title>Choanephora cucurbitarum.</title>
        <authorList>
            <person name="Min B."/>
            <person name="Park H."/>
            <person name="Park J.-H."/>
            <person name="Shin H.-D."/>
            <person name="Choi I.-G."/>
        </authorList>
    </citation>
    <scope>NUCLEOTIDE SEQUENCE [LARGE SCALE GENOMIC DNA]</scope>
    <source>
        <strain evidence="1 2">KUS-F28377</strain>
    </source>
</reference>
<protein>
    <submittedName>
        <fullName evidence="1">Uncharacterized protein</fullName>
    </submittedName>
</protein>
<dbReference type="Proteomes" id="UP000093000">
    <property type="component" value="Unassembled WGS sequence"/>
</dbReference>
<organism evidence="1 2">
    <name type="scientific">Choanephora cucurbitarum</name>
    <dbReference type="NCBI Taxonomy" id="101091"/>
    <lineage>
        <taxon>Eukaryota</taxon>
        <taxon>Fungi</taxon>
        <taxon>Fungi incertae sedis</taxon>
        <taxon>Mucoromycota</taxon>
        <taxon>Mucoromycotina</taxon>
        <taxon>Mucoromycetes</taxon>
        <taxon>Mucorales</taxon>
        <taxon>Mucorineae</taxon>
        <taxon>Choanephoraceae</taxon>
        <taxon>Choanephoroideae</taxon>
        <taxon>Choanephora</taxon>
    </lineage>
</organism>
<comment type="caution">
    <text evidence="1">The sequence shown here is derived from an EMBL/GenBank/DDBJ whole genome shotgun (WGS) entry which is preliminary data.</text>
</comment>
<proteinExistence type="predicted"/>
<keyword evidence="2" id="KW-1185">Reference proteome</keyword>
<evidence type="ECO:0000313" key="1">
    <source>
        <dbReference type="EMBL" id="OBZ81136.1"/>
    </source>
</evidence>
<dbReference type="AlphaFoldDB" id="A0A1C7MXI5"/>
<dbReference type="InParanoid" id="A0A1C7MXI5"/>
<gene>
    <name evidence="1" type="ORF">A0J61_10815</name>
</gene>
<name>A0A1C7MXI5_9FUNG</name>
<dbReference type="STRING" id="101091.A0A1C7MXI5"/>
<dbReference type="OrthoDB" id="2443197at2759"/>
<accession>A0A1C7MXI5</accession>
<sequence>MLTPNFAALKKIRLFGIQIYSNVLYLYSLSKQTEGFYVFVLEARLPIPSNGALLPYQVPSFMGRLWNIGMLLNSSHKRIDIFFEESAERDIDSSSFSSTNCEVIRKKSRVE</sequence>